<proteinExistence type="predicted"/>
<evidence type="ECO:0000313" key="3">
    <source>
        <dbReference type="Proteomes" id="UP001549164"/>
    </source>
</evidence>
<keyword evidence="1" id="KW-0812">Transmembrane</keyword>
<evidence type="ECO:0000256" key="1">
    <source>
        <dbReference type="SAM" id="Phobius"/>
    </source>
</evidence>
<reference evidence="2 3" key="1">
    <citation type="submission" date="2024-06" db="EMBL/GenBank/DDBJ databases">
        <title>Genomic Encyclopedia of Type Strains, Phase IV (KMG-IV): sequencing the most valuable type-strain genomes for metagenomic binning, comparative biology and taxonomic classification.</title>
        <authorList>
            <person name="Goeker M."/>
        </authorList>
    </citation>
    <scope>NUCLEOTIDE SEQUENCE [LARGE SCALE GENOMIC DNA]</scope>
    <source>
        <strain evidence="2 3">DSM 28102</strain>
    </source>
</reference>
<feature type="transmembrane region" description="Helical" evidence="1">
    <location>
        <begin position="178"/>
        <end position="202"/>
    </location>
</feature>
<feature type="transmembrane region" description="Helical" evidence="1">
    <location>
        <begin position="61"/>
        <end position="86"/>
    </location>
</feature>
<gene>
    <name evidence="2" type="ORF">ABID12_002413</name>
</gene>
<keyword evidence="1" id="KW-1133">Transmembrane helix</keyword>
<dbReference type="Proteomes" id="UP001549164">
    <property type="component" value="Unassembled WGS sequence"/>
</dbReference>
<sequence length="282" mass="30820">MSQVTHAEAHLQRGPWPFVTLRHETRGGQLLDWRARDHRKGLFRHRRALAGVRAPVWQTAFYNWIMGLVFVIGASLFMAGSAMALFPKIVAGLPGWTTNVTFFIGSIPFTTAAYLQLFQAANADQTAATAGTRVKLFGWSPESPGWLSAMTQFIGTVAFNFNTFDAINTPKGWAAQDLVIWVPGMIGSVLFLVSAYLAYIEVGHAHFSRPRRELGWWIAAINLIGCIAFMIASTIAYVPRAGTSGTVMNISNANLWLGAFCFALAAALSMREARHAGNNAAV</sequence>
<organism evidence="2 3">
    <name type="scientific">Martelella mangrovi</name>
    <dbReference type="NCBI Taxonomy" id="1397477"/>
    <lineage>
        <taxon>Bacteria</taxon>
        <taxon>Pseudomonadati</taxon>
        <taxon>Pseudomonadota</taxon>
        <taxon>Alphaproteobacteria</taxon>
        <taxon>Hyphomicrobiales</taxon>
        <taxon>Aurantimonadaceae</taxon>
        <taxon>Martelella</taxon>
    </lineage>
</organism>
<feature type="transmembrane region" description="Helical" evidence="1">
    <location>
        <begin position="98"/>
        <end position="117"/>
    </location>
</feature>
<feature type="transmembrane region" description="Helical" evidence="1">
    <location>
        <begin position="250"/>
        <end position="268"/>
    </location>
</feature>
<dbReference type="RefSeq" id="WP_354434392.1">
    <property type="nucleotide sequence ID" value="NZ_JBEPLY010000007.1"/>
</dbReference>
<evidence type="ECO:0000313" key="2">
    <source>
        <dbReference type="EMBL" id="MET3600464.1"/>
    </source>
</evidence>
<name>A0ABV2ICD1_9HYPH</name>
<feature type="transmembrane region" description="Helical" evidence="1">
    <location>
        <begin position="214"/>
        <end position="238"/>
    </location>
</feature>
<dbReference type="EMBL" id="JBEPLY010000007">
    <property type="protein sequence ID" value="MET3600464.1"/>
    <property type="molecule type" value="Genomic_DNA"/>
</dbReference>
<accession>A0ABV2ICD1</accession>
<keyword evidence="3" id="KW-1185">Reference proteome</keyword>
<protein>
    <recommendedName>
        <fullName evidence="4">YrhK domain-containing protein</fullName>
    </recommendedName>
</protein>
<keyword evidence="1" id="KW-0472">Membrane</keyword>
<evidence type="ECO:0008006" key="4">
    <source>
        <dbReference type="Google" id="ProtNLM"/>
    </source>
</evidence>
<comment type="caution">
    <text evidence="2">The sequence shown here is derived from an EMBL/GenBank/DDBJ whole genome shotgun (WGS) entry which is preliminary data.</text>
</comment>